<sequence>MRYTVVLGYNHIVHHVDPDEFFSRTVEAGSVEEAVGRVAAECVVQNAADCSDEGEPLSRDDLLSAGALIPVYVHEGDPIDCRPENWGDRQSMAVIDLTVQREIARRLAEHNKRVSGD</sequence>
<accession>A0ABS1UYQ4</accession>
<keyword evidence="2" id="KW-1185">Reference proteome</keyword>
<dbReference type="Proteomes" id="UP000606490">
    <property type="component" value="Unassembled WGS sequence"/>
</dbReference>
<evidence type="ECO:0000313" key="1">
    <source>
        <dbReference type="EMBL" id="MBL6454599.1"/>
    </source>
</evidence>
<reference evidence="1 2" key="1">
    <citation type="submission" date="2021-01" db="EMBL/GenBank/DDBJ databases">
        <title>Belnapia mucosa sp. nov. and Belnapia arida sp. nov., isolated from the Tabernas Desert (Almeria, Spain).</title>
        <authorList>
            <person name="Molina-Menor E."/>
            <person name="Vidal-Verdu A."/>
            <person name="Calonge A."/>
            <person name="Satari L."/>
            <person name="Pereto Magraner J."/>
            <person name="Porcar Miralles M."/>
        </authorList>
    </citation>
    <scope>NUCLEOTIDE SEQUENCE [LARGE SCALE GENOMIC DNA]</scope>
    <source>
        <strain evidence="1 2">T6</strain>
    </source>
</reference>
<dbReference type="EMBL" id="JAEUXJ010000001">
    <property type="protein sequence ID" value="MBL6454599.1"/>
    <property type="molecule type" value="Genomic_DNA"/>
</dbReference>
<name>A0ABS1UYQ4_9PROT</name>
<gene>
    <name evidence="1" type="ORF">JMJ55_04630</name>
</gene>
<evidence type="ECO:0000313" key="2">
    <source>
        <dbReference type="Proteomes" id="UP000606490"/>
    </source>
</evidence>
<protein>
    <submittedName>
        <fullName evidence="1">Uncharacterized protein</fullName>
    </submittedName>
</protein>
<dbReference type="RefSeq" id="WP_202824291.1">
    <property type="nucleotide sequence ID" value="NZ_JAEUXJ010000001.1"/>
</dbReference>
<proteinExistence type="predicted"/>
<organism evidence="1 2">
    <name type="scientific">Belnapia mucosa</name>
    <dbReference type="NCBI Taxonomy" id="2804532"/>
    <lineage>
        <taxon>Bacteria</taxon>
        <taxon>Pseudomonadati</taxon>
        <taxon>Pseudomonadota</taxon>
        <taxon>Alphaproteobacteria</taxon>
        <taxon>Acetobacterales</taxon>
        <taxon>Roseomonadaceae</taxon>
        <taxon>Belnapia</taxon>
    </lineage>
</organism>
<comment type="caution">
    <text evidence="1">The sequence shown here is derived from an EMBL/GenBank/DDBJ whole genome shotgun (WGS) entry which is preliminary data.</text>
</comment>